<dbReference type="Proteomes" id="UP000186777">
    <property type="component" value="Unassembled WGS sequence"/>
</dbReference>
<proteinExistence type="inferred from homology"/>
<dbReference type="Gene3D" id="3.40.190.10">
    <property type="entry name" value="Periplasmic binding protein-like II"/>
    <property type="match status" value="1"/>
</dbReference>
<dbReference type="CDD" id="cd07012">
    <property type="entry name" value="PBP2_Bug_TTT"/>
    <property type="match status" value="1"/>
</dbReference>
<reference evidence="3 4" key="1">
    <citation type="journal article" date="2016" name="Nat. Biotechnol.">
        <title>Measurement of bacterial replication rates in microbial communities.</title>
        <authorList>
            <person name="Brown C.T."/>
            <person name="Olm M.R."/>
            <person name="Thomas B.C."/>
            <person name="Banfield J.F."/>
        </authorList>
    </citation>
    <scope>NUCLEOTIDE SEQUENCE [LARGE SCALE GENOMIC DNA]</scope>
    <source>
        <strain evidence="3">46_33</strain>
    </source>
</reference>
<feature type="chain" id="PRO_5038421308" description="Tripartite tricarboxylate transporter substrate binding protein" evidence="2">
    <location>
        <begin position="20"/>
        <end position="322"/>
    </location>
</feature>
<dbReference type="Gene3D" id="3.40.190.150">
    <property type="entry name" value="Bordetella uptake gene, domain 1"/>
    <property type="match status" value="1"/>
</dbReference>
<dbReference type="PANTHER" id="PTHR42928">
    <property type="entry name" value="TRICARBOXYLATE-BINDING PROTEIN"/>
    <property type="match status" value="1"/>
</dbReference>
<evidence type="ECO:0000313" key="3">
    <source>
        <dbReference type="EMBL" id="OLA36417.1"/>
    </source>
</evidence>
<dbReference type="GeneID" id="78524285"/>
<accession>A0A1Q6R248</accession>
<keyword evidence="2" id="KW-0732">Signal</keyword>
<name>A0A1Q6R248_9FIRM</name>
<dbReference type="PANTHER" id="PTHR42928:SF5">
    <property type="entry name" value="BLR1237 PROTEIN"/>
    <property type="match status" value="1"/>
</dbReference>
<dbReference type="PIRSF" id="PIRSF017082">
    <property type="entry name" value="YflP"/>
    <property type="match status" value="1"/>
</dbReference>
<organism evidence="3 4">
    <name type="scientific">Phascolarctobacterium succinatutens</name>
    <dbReference type="NCBI Taxonomy" id="626940"/>
    <lineage>
        <taxon>Bacteria</taxon>
        <taxon>Bacillati</taxon>
        <taxon>Bacillota</taxon>
        <taxon>Negativicutes</taxon>
        <taxon>Acidaminococcales</taxon>
        <taxon>Acidaminococcaceae</taxon>
        <taxon>Phascolarctobacterium</taxon>
    </lineage>
</organism>
<dbReference type="RefSeq" id="WP_249748025.1">
    <property type="nucleotide sequence ID" value="NZ_CALIWV010000003.1"/>
</dbReference>
<protein>
    <recommendedName>
        <fullName evidence="5">Tripartite tricarboxylate transporter substrate binding protein</fullName>
    </recommendedName>
</protein>
<dbReference type="InterPro" id="IPR005064">
    <property type="entry name" value="BUG"/>
</dbReference>
<feature type="signal peptide" evidence="2">
    <location>
        <begin position="1"/>
        <end position="19"/>
    </location>
</feature>
<evidence type="ECO:0000313" key="4">
    <source>
        <dbReference type="Proteomes" id="UP000186777"/>
    </source>
</evidence>
<dbReference type="InterPro" id="IPR042100">
    <property type="entry name" value="Bug_dom1"/>
</dbReference>
<dbReference type="PROSITE" id="PS51257">
    <property type="entry name" value="PROKAR_LIPOPROTEIN"/>
    <property type="match status" value="1"/>
</dbReference>
<dbReference type="STRING" id="626940.BHW43_09740"/>
<comment type="caution">
    <text evidence="3">The sequence shown here is derived from an EMBL/GenBank/DDBJ whole genome shotgun (WGS) entry which is preliminary data.</text>
</comment>
<evidence type="ECO:0000256" key="1">
    <source>
        <dbReference type="ARBA" id="ARBA00006987"/>
    </source>
</evidence>
<evidence type="ECO:0008006" key="5">
    <source>
        <dbReference type="Google" id="ProtNLM"/>
    </source>
</evidence>
<sequence>MKKILVVLMAMLTMAVMLTGCGGDSKKAAYPADGDISVIIPKAPGGGTDISARGLIQFMEKELKGSKFVPVNKPDGGGVTGMVELANAKPDGHTLGMVTVELAMFPHQGKCKNTYKDYAAICAPIAAPAALIVPKDAPYNNVDEFVAFAKANPGKVKMGNSGIGAIWHIAALSFEEEFGVQFKHVPYPKGSADIAAALAGKHIDATLADPSVFKSQVDAGNLKILAVMADTRSVIYPDVPTFKELGHNMTVRAWAALVAPKDTPKEKLEALRAAAKKVCESKEFKDYFMKQGIDPTCIIGADADKMMAEDHAMYEKFLKKAK</sequence>
<comment type="similarity">
    <text evidence="1">Belongs to the UPF0065 (bug) family.</text>
</comment>
<dbReference type="Pfam" id="PF03401">
    <property type="entry name" value="TctC"/>
    <property type="match status" value="1"/>
</dbReference>
<dbReference type="SUPFAM" id="SSF53850">
    <property type="entry name" value="Periplasmic binding protein-like II"/>
    <property type="match status" value="1"/>
</dbReference>
<evidence type="ECO:0000256" key="2">
    <source>
        <dbReference type="SAM" id="SignalP"/>
    </source>
</evidence>
<dbReference type="EMBL" id="MNTG01000045">
    <property type="protein sequence ID" value="OLA36417.1"/>
    <property type="molecule type" value="Genomic_DNA"/>
</dbReference>
<dbReference type="AlphaFoldDB" id="A0A1Q6R248"/>
<gene>
    <name evidence="3" type="ORF">BHW43_09740</name>
</gene>